<reference evidence="1" key="1">
    <citation type="submission" date="2016-09" db="EMBL/GenBank/DDBJ databases">
        <authorList>
            <person name="Capua I."/>
            <person name="De Benedictis P."/>
            <person name="Joannis T."/>
            <person name="Lombin L.H."/>
            <person name="Cattoli G."/>
        </authorList>
    </citation>
    <scope>NUCLEOTIDE SEQUENCE</scope>
</reference>
<dbReference type="InterPro" id="IPR012674">
    <property type="entry name" value="Calycin"/>
</dbReference>
<dbReference type="EMBL" id="GFAA01000937">
    <property type="protein sequence ID" value="JAU02498.1"/>
    <property type="molecule type" value="mRNA"/>
</dbReference>
<dbReference type="AlphaFoldDB" id="A0A1E1XT69"/>
<name>A0A1E1XT69_AMBSC</name>
<proteinExistence type="evidence at transcript level"/>
<dbReference type="Gene3D" id="2.40.128.20">
    <property type="match status" value="1"/>
</dbReference>
<dbReference type="Pfam" id="PF02098">
    <property type="entry name" value="His_binding"/>
    <property type="match status" value="1"/>
</dbReference>
<dbReference type="SUPFAM" id="SSF50814">
    <property type="entry name" value="Lipocalins"/>
    <property type="match status" value="1"/>
</dbReference>
<protein>
    <submittedName>
        <fullName evidence="1">Putative salivary lipocalin lipocalin</fullName>
    </submittedName>
</protein>
<feature type="non-terminal residue" evidence="1">
    <location>
        <position position="1"/>
    </location>
</feature>
<organism evidence="1">
    <name type="scientific">Amblyomma sculptum</name>
    <name type="common">Tick</name>
    <dbReference type="NCBI Taxonomy" id="1581419"/>
    <lineage>
        <taxon>Eukaryota</taxon>
        <taxon>Metazoa</taxon>
        <taxon>Ecdysozoa</taxon>
        <taxon>Arthropoda</taxon>
        <taxon>Chelicerata</taxon>
        <taxon>Arachnida</taxon>
        <taxon>Acari</taxon>
        <taxon>Parasitiformes</taxon>
        <taxon>Ixodida</taxon>
        <taxon>Ixodoidea</taxon>
        <taxon>Ixodidae</taxon>
        <taxon>Amblyomminae</taxon>
        <taxon>Amblyomma</taxon>
    </lineage>
</organism>
<dbReference type="GO" id="GO:0030682">
    <property type="term" value="P:symbiont-mediated perturbation of host defenses"/>
    <property type="evidence" value="ECO:0007669"/>
    <property type="project" value="InterPro"/>
</dbReference>
<sequence length="187" mass="21356">DNGNPLNIRTALNTSETLWLLEQSYSNSFALCSQNFCINESMTCIRNKMNNISETEYSFNQTMVVESTDLTTTYLGKFSTKDPKSMEVTEASGIETPKLWTLQYQDPENGPCMVFFIAELKGKIDDDVGKCEMYHRGKPRGSYLPPNCQTFFENRCDKTKLRKPYRDTCQEASESTDTTIVNRIASR</sequence>
<accession>A0A1E1XT69</accession>
<evidence type="ECO:0000313" key="1">
    <source>
        <dbReference type="EMBL" id="JAU02498.1"/>
    </source>
</evidence>
<dbReference type="InterPro" id="IPR002970">
    <property type="entry name" value="Tick_his-bd"/>
</dbReference>
<reference evidence="1" key="2">
    <citation type="journal article" date="2017" name="Front. Cell. Infect. Microbiol.">
        <title>Analysis of the Salivary Gland Transcriptome of Unfed and Partially Fed Amblyomma sculptum Ticks and Descriptive Proteome of the Saliva.</title>
        <authorList>
            <person name="Esteves E."/>
            <person name="Maruyama S.R."/>
            <person name="Kawahara R."/>
            <person name="Fujita A."/>
            <person name="Martins L.A."/>
            <person name="Righi A.A."/>
            <person name="Costa F.B."/>
            <person name="Palmisano G."/>
            <person name="Labruna M.B."/>
            <person name="Sa-Nunes A."/>
            <person name="Ribeiro J.M.C."/>
            <person name="Fogaca A.C."/>
        </authorList>
    </citation>
    <scope>NUCLEOTIDE SEQUENCE</scope>
</reference>
<dbReference type="GO" id="GO:0043176">
    <property type="term" value="F:amine binding"/>
    <property type="evidence" value="ECO:0007669"/>
    <property type="project" value="InterPro"/>
</dbReference>